<evidence type="ECO:0000256" key="2">
    <source>
        <dbReference type="ARBA" id="ARBA00016549"/>
    </source>
</evidence>
<dbReference type="PANTHER" id="PTHR33254:SF4">
    <property type="entry name" value="4-HYDROXY-4-METHYL-2-OXOGLUTARATE ALDOLASE 3-RELATED"/>
    <property type="match status" value="1"/>
</dbReference>
<evidence type="ECO:0000256" key="3">
    <source>
        <dbReference type="ARBA" id="ARBA00029596"/>
    </source>
</evidence>
<accession>A0A7Y9LL45</accession>
<dbReference type="RefSeq" id="WP_257022333.1">
    <property type="nucleotide sequence ID" value="NZ_JACBYR010000001.1"/>
</dbReference>
<dbReference type="Proteomes" id="UP000542125">
    <property type="component" value="Unassembled WGS sequence"/>
</dbReference>
<dbReference type="CDD" id="cd16841">
    <property type="entry name" value="RraA_family"/>
    <property type="match status" value="1"/>
</dbReference>
<comment type="cofactor">
    <cofactor evidence="1">
        <name>a divalent metal cation</name>
        <dbReference type="ChEBI" id="CHEBI:60240"/>
    </cofactor>
</comment>
<evidence type="ECO:0000256" key="1">
    <source>
        <dbReference type="ARBA" id="ARBA00001968"/>
    </source>
</evidence>
<comment type="cofactor">
    <cofactor evidence="5">
        <name>Mg(2+)</name>
        <dbReference type="ChEBI" id="CHEBI:18420"/>
    </cofactor>
</comment>
<evidence type="ECO:0000256" key="6">
    <source>
        <dbReference type="SAM" id="MobiDB-lite"/>
    </source>
</evidence>
<evidence type="ECO:0000313" key="8">
    <source>
        <dbReference type="Proteomes" id="UP000542125"/>
    </source>
</evidence>
<name>A0A7Y9LL45_9BURK</name>
<evidence type="ECO:0000256" key="4">
    <source>
        <dbReference type="ARBA" id="ARBA00030169"/>
    </source>
</evidence>
<evidence type="ECO:0000256" key="5">
    <source>
        <dbReference type="PIRSR" id="PIRSR605493-1"/>
    </source>
</evidence>
<gene>
    <name evidence="7" type="ORF">FHW18_000091</name>
</gene>
<proteinExistence type="predicted"/>
<keyword evidence="5" id="KW-0460">Magnesium</keyword>
<feature type="region of interest" description="Disordered" evidence="6">
    <location>
        <begin position="1"/>
        <end position="40"/>
    </location>
</feature>
<feature type="compositionally biased region" description="Low complexity" evidence="6">
    <location>
        <begin position="1"/>
        <end position="36"/>
    </location>
</feature>
<keyword evidence="8" id="KW-1185">Reference proteome</keyword>
<dbReference type="Pfam" id="PF03737">
    <property type="entry name" value="RraA-like"/>
    <property type="match status" value="1"/>
</dbReference>
<dbReference type="AlphaFoldDB" id="A0A7Y9LL45"/>
<keyword evidence="5" id="KW-0479">Metal-binding</keyword>
<dbReference type="EMBL" id="JACBYR010000001">
    <property type="protein sequence ID" value="NYE80820.1"/>
    <property type="molecule type" value="Genomic_DNA"/>
</dbReference>
<sequence length="254" mass="25671">MTSPSTSASPAAAARGTDPAPSTVAPSTSASSASTKPGDRPLADLPLADLDWLTSTLLADVGAFAMASRINPVDPESRAYGPALTVSVPPGDNLAIHLALTLGRPGDVLIVDGQGFTERALMGGIMCTQAKATGFAGVIVDGAIRDQLELKKLGLPVFAAASHPAGPTKKGDGAVLQPVVCAGAPVVPGDWIFADADGVAVLPAARKGELLAKARAKFDREQARMEAIAAGALTPPWLEGELAKAEISVGERPA</sequence>
<dbReference type="InterPro" id="IPR036704">
    <property type="entry name" value="RraA/RraA-like_sf"/>
</dbReference>
<feature type="binding site" evidence="5">
    <location>
        <position position="146"/>
    </location>
    <ligand>
        <name>Mg(2+)</name>
        <dbReference type="ChEBI" id="CHEBI:18420"/>
    </ligand>
</feature>
<evidence type="ECO:0000313" key="7">
    <source>
        <dbReference type="EMBL" id="NYE80820.1"/>
    </source>
</evidence>
<organism evidence="7 8">
    <name type="scientific">Pigmentiphaga litoralis</name>
    <dbReference type="NCBI Taxonomy" id="516702"/>
    <lineage>
        <taxon>Bacteria</taxon>
        <taxon>Pseudomonadati</taxon>
        <taxon>Pseudomonadota</taxon>
        <taxon>Betaproteobacteria</taxon>
        <taxon>Burkholderiales</taxon>
        <taxon>Alcaligenaceae</taxon>
        <taxon>Pigmentiphaga</taxon>
    </lineage>
</organism>
<dbReference type="PANTHER" id="PTHR33254">
    <property type="entry name" value="4-HYDROXY-4-METHYL-2-OXOGLUTARATE ALDOLASE 3-RELATED"/>
    <property type="match status" value="1"/>
</dbReference>
<dbReference type="InterPro" id="IPR005493">
    <property type="entry name" value="RraA/RraA-like"/>
</dbReference>
<comment type="caution">
    <text evidence="7">The sequence shown here is derived from an EMBL/GenBank/DDBJ whole genome shotgun (WGS) entry which is preliminary data.</text>
</comment>
<dbReference type="GO" id="GO:0046872">
    <property type="term" value="F:metal ion binding"/>
    <property type="evidence" value="ECO:0007669"/>
    <property type="project" value="UniProtKB-KW"/>
</dbReference>
<feature type="binding site" evidence="5">
    <location>
        <position position="145"/>
    </location>
    <ligand>
        <name>substrate</name>
    </ligand>
</feature>
<feature type="binding site" evidence="5">
    <location>
        <begin position="123"/>
        <end position="126"/>
    </location>
    <ligand>
        <name>substrate</name>
    </ligand>
</feature>
<reference evidence="7 8" key="1">
    <citation type="submission" date="2020-07" db="EMBL/GenBank/DDBJ databases">
        <title>Genomic Encyclopedia of Type Strains, Phase IV (KMG-V): Genome sequencing to study the core and pangenomes of soil and plant-associated prokaryotes.</title>
        <authorList>
            <person name="Whitman W."/>
        </authorList>
    </citation>
    <scope>NUCLEOTIDE SEQUENCE [LARGE SCALE GENOMIC DNA]</scope>
    <source>
        <strain evidence="7 8">SAS40</strain>
    </source>
</reference>
<dbReference type="SUPFAM" id="SSF89562">
    <property type="entry name" value="RraA-like"/>
    <property type="match status" value="1"/>
</dbReference>
<protein>
    <recommendedName>
        <fullName evidence="2">Putative 4-hydroxy-4-methyl-2-oxoglutarate aldolase</fullName>
    </recommendedName>
    <alternativeName>
        <fullName evidence="3">Regulator of ribonuclease activity homolog</fullName>
    </alternativeName>
    <alternativeName>
        <fullName evidence="4">RraA-like protein</fullName>
    </alternativeName>
</protein>
<dbReference type="Gene3D" id="3.50.30.40">
    <property type="entry name" value="Ribonuclease E inhibitor RraA/RraA-like"/>
    <property type="match status" value="1"/>
</dbReference>